<dbReference type="Pfam" id="PF02770">
    <property type="entry name" value="Acyl-CoA_dh_M"/>
    <property type="match status" value="1"/>
</dbReference>
<sequence>MTATTTDATAEVLGRADDILADLARLAPGNDRSGVFPTESIRLLHEAGLLTATVGTRYGGPGLRHAGVYELMLRLGRADPSVALIASMNLAVHQREAVRPTLDPQFYAALLAESRTAPTLVNALQVEPALGTPSRGGRPATTARRTADGWRVTGHKIFSTGAPGLRWMFVLATTDEPEPRVGTFVVDAHGPGVEIRPAWSAAGMRATCSDDVVLTDAAVPAERVCGLEPAGDGHRNPQGPGTAIPAIYLGVAEAARDWLVGFLRERVPANLGHPLVELPRFQAALGEIGLRLTAARELLAALSAQADAGRDVPRETAWAAKTVANRAAIRAVEHAVSLIGNPGLSTCNPLERHLRDVLCARVHFPQEDTVVAAFGSAATSPTRKAS</sequence>
<organism evidence="6 7">
    <name type="scientific">Dactylosporangium fulvum</name>
    <dbReference type="NCBI Taxonomy" id="53359"/>
    <lineage>
        <taxon>Bacteria</taxon>
        <taxon>Bacillati</taxon>
        <taxon>Actinomycetota</taxon>
        <taxon>Actinomycetes</taxon>
        <taxon>Micromonosporales</taxon>
        <taxon>Micromonosporaceae</taxon>
        <taxon>Dactylosporangium</taxon>
    </lineage>
</organism>
<dbReference type="EMBL" id="CP073720">
    <property type="protein sequence ID" value="UWP78920.1"/>
    <property type="molecule type" value="Genomic_DNA"/>
</dbReference>
<dbReference type="Gene3D" id="1.10.540.10">
    <property type="entry name" value="Acyl-CoA dehydrogenase/oxidase, N-terminal domain"/>
    <property type="match status" value="1"/>
</dbReference>
<name>A0ABY5VP29_9ACTN</name>
<dbReference type="SUPFAM" id="SSF47203">
    <property type="entry name" value="Acyl-CoA dehydrogenase C-terminal domain-like"/>
    <property type="match status" value="1"/>
</dbReference>
<reference evidence="6" key="1">
    <citation type="submission" date="2021-04" db="EMBL/GenBank/DDBJ databases">
        <authorList>
            <person name="Hartkoorn R.C."/>
            <person name="Beaudoing E."/>
            <person name="Hot D."/>
        </authorList>
    </citation>
    <scope>NUCLEOTIDE SEQUENCE</scope>
    <source>
        <strain evidence="6">NRRL B-16292</strain>
    </source>
</reference>
<dbReference type="Gene3D" id="1.20.140.10">
    <property type="entry name" value="Butyryl-CoA Dehydrogenase, subunit A, domain 3"/>
    <property type="match status" value="1"/>
</dbReference>
<evidence type="ECO:0000313" key="6">
    <source>
        <dbReference type="EMBL" id="UWP78920.1"/>
    </source>
</evidence>
<dbReference type="InterPro" id="IPR036250">
    <property type="entry name" value="AcylCo_DH-like_C"/>
</dbReference>
<dbReference type="PIRSF" id="PIRSF016578">
    <property type="entry name" value="HsaA"/>
    <property type="match status" value="1"/>
</dbReference>
<dbReference type="CDD" id="cd00567">
    <property type="entry name" value="ACAD"/>
    <property type="match status" value="1"/>
</dbReference>
<dbReference type="Pfam" id="PF08028">
    <property type="entry name" value="Acyl-CoA_dh_2"/>
    <property type="match status" value="1"/>
</dbReference>
<dbReference type="InterPro" id="IPR009100">
    <property type="entry name" value="AcylCoA_DH/oxidase_NM_dom_sf"/>
</dbReference>
<feature type="domain" description="Acyl-CoA dehydrogenase C-terminal" evidence="5">
    <location>
        <begin position="245"/>
        <end position="364"/>
    </location>
</feature>
<keyword evidence="2" id="KW-0560">Oxidoreductase</keyword>
<gene>
    <name evidence="6" type="ORF">Dfulv_27535</name>
</gene>
<dbReference type="InterPro" id="IPR013107">
    <property type="entry name" value="Acyl-CoA_DH_C"/>
</dbReference>
<evidence type="ECO:0000313" key="7">
    <source>
        <dbReference type="Proteomes" id="UP001059617"/>
    </source>
</evidence>
<dbReference type="InterPro" id="IPR037069">
    <property type="entry name" value="AcylCoA_DH/ox_N_sf"/>
</dbReference>
<reference evidence="6" key="2">
    <citation type="submission" date="2022-09" db="EMBL/GenBank/DDBJ databases">
        <title>Biosynthetic gene clusters of Dactylosporangioum fulvum.</title>
        <authorList>
            <person name="Caradec T."/>
        </authorList>
    </citation>
    <scope>NUCLEOTIDE SEQUENCE</scope>
    <source>
        <strain evidence="6">NRRL B-16292</strain>
    </source>
</reference>
<dbReference type="InterPro" id="IPR013786">
    <property type="entry name" value="AcylCoA_DH/ox_N"/>
</dbReference>
<evidence type="ECO:0000259" key="4">
    <source>
        <dbReference type="Pfam" id="PF02771"/>
    </source>
</evidence>
<feature type="domain" description="Acyl-CoA oxidase/dehydrogenase middle" evidence="3">
    <location>
        <begin position="139"/>
        <end position="216"/>
    </location>
</feature>
<dbReference type="PANTHER" id="PTHR43884:SF25">
    <property type="entry name" value="ACYL-COA DEHYDROGENASE YDBM-RELATED"/>
    <property type="match status" value="1"/>
</dbReference>
<keyword evidence="7" id="KW-1185">Reference proteome</keyword>
<dbReference type="SUPFAM" id="SSF56645">
    <property type="entry name" value="Acyl-CoA dehydrogenase NM domain-like"/>
    <property type="match status" value="1"/>
</dbReference>
<dbReference type="RefSeq" id="WP_259856363.1">
    <property type="nucleotide sequence ID" value="NZ_BAAAST010000180.1"/>
</dbReference>
<feature type="domain" description="Acyl-CoA dehydrogenase/oxidase N-terminal" evidence="4">
    <location>
        <begin position="26"/>
        <end position="89"/>
    </location>
</feature>
<dbReference type="Proteomes" id="UP001059617">
    <property type="component" value="Chromosome"/>
</dbReference>
<evidence type="ECO:0000256" key="2">
    <source>
        <dbReference type="ARBA" id="ARBA00023002"/>
    </source>
</evidence>
<dbReference type="InterPro" id="IPR046373">
    <property type="entry name" value="Acyl-CoA_Oxase/DH_mid-dom_sf"/>
</dbReference>
<protein>
    <submittedName>
        <fullName evidence="6">Acyl-CoA/acyl-ACP dehydrogenase</fullName>
    </submittedName>
</protein>
<evidence type="ECO:0000256" key="1">
    <source>
        <dbReference type="ARBA" id="ARBA00022630"/>
    </source>
</evidence>
<dbReference type="Pfam" id="PF02771">
    <property type="entry name" value="Acyl-CoA_dh_N"/>
    <property type="match status" value="1"/>
</dbReference>
<accession>A0ABY5VP29</accession>
<dbReference type="Gene3D" id="2.40.110.10">
    <property type="entry name" value="Butyryl-CoA Dehydrogenase, subunit A, domain 2"/>
    <property type="match status" value="1"/>
</dbReference>
<dbReference type="PANTHER" id="PTHR43884">
    <property type="entry name" value="ACYL-COA DEHYDROGENASE"/>
    <property type="match status" value="1"/>
</dbReference>
<dbReference type="InterPro" id="IPR006091">
    <property type="entry name" value="Acyl-CoA_Oxase/DH_mid-dom"/>
</dbReference>
<keyword evidence="1" id="KW-0285">Flavoprotein</keyword>
<evidence type="ECO:0000259" key="3">
    <source>
        <dbReference type="Pfam" id="PF02770"/>
    </source>
</evidence>
<evidence type="ECO:0000259" key="5">
    <source>
        <dbReference type="Pfam" id="PF08028"/>
    </source>
</evidence>
<proteinExistence type="predicted"/>